<dbReference type="Proteomes" id="UP001180020">
    <property type="component" value="Unassembled WGS sequence"/>
</dbReference>
<feature type="transmembrane region" description="Helical" evidence="1">
    <location>
        <begin position="289"/>
        <end position="312"/>
    </location>
</feature>
<reference evidence="3" key="2">
    <citation type="submission" date="2023-06" db="EMBL/GenBank/DDBJ databases">
        <authorList>
            <person name="Ma L."/>
            <person name="Liu K.-W."/>
            <person name="Li Z."/>
            <person name="Hsiao Y.-Y."/>
            <person name="Qi Y."/>
            <person name="Fu T."/>
            <person name="Tang G."/>
            <person name="Zhang D."/>
            <person name="Sun W.-H."/>
            <person name="Liu D.-K."/>
            <person name="Li Y."/>
            <person name="Chen G.-Z."/>
            <person name="Liu X.-D."/>
            <person name="Liao X.-Y."/>
            <person name="Jiang Y.-T."/>
            <person name="Yu X."/>
            <person name="Hao Y."/>
            <person name="Huang J."/>
            <person name="Zhao X.-W."/>
            <person name="Ke S."/>
            <person name="Chen Y.-Y."/>
            <person name="Wu W.-L."/>
            <person name="Hsu J.-L."/>
            <person name="Lin Y.-F."/>
            <person name="Huang M.-D."/>
            <person name="Li C.-Y."/>
            <person name="Huang L."/>
            <person name="Wang Z.-W."/>
            <person name="Zhao X."/>
            <person name="Zhong W.-Y."/>
            <person name="Peng D.-H."/>
            <person name="Ahmad S."/>
            <person name="Lan S."/>
            <person name="Zhang J.-S."/>
            <person name="Tsai W.-C."/>
            <person name="Van De Peer Y."/>
            <person name="Liu Z.-J."/>
        </authorList>
    </citation>
    <scope>NUCLEOTIDE SEQUENCE</scope>
    <source>
        <strain evidence="3">CP</strain>
        <tissue evidence="3">Leaves</tissue>
    </source>
</reference>
<dbReference type="EMBL" id="JAUJYO010000012">
    <property type="protein sequence ID" value="KAK1302611.1"/>
    <property type="molecule type" value="Genomic_DNA"/>
</dbReference>
<feature type="transmembrane region" description="Helical" evidence="1">
    <location>
        <begin position="150"/>
        <end position="171"/>
    </location>
</feature>
<keyword evidence="1" id="KW-1133">Transmembrane helix</keyword>
<sequence length="543" mass="59902">MKPSAVFGGIVSLVFLCSVSADPPTLAGAAGASLKPILGGGNLEPLTKGLLKFSPEFSPAYAPAQDPKVSLVLAAERTKRPDILSKFRRYEEGWNITNRHYWASVGFTGAPGFILAIVWFLTFGLALGLRQCCKWKITIKDKEYTLLQRICLALLLVFTCAASTGCILLSVGQNEFHSEALRTLNYVVNQSDFTVQILRNVTEYLSIAKTINVDQVDIPLDAKNKIDKLNVDLNDAASMLSEKTNDNSNKIRSVFDDARCALIVVAAVMLLLAIIGFLLSILGHRHAMYIFIFSGWVLVAVTFLLLGAFLILNSAIADTCIAMDEWVENPQAETALSNILPCVNEQTTNQTLHQSKQVIFELVNVVNTAISNIANTDFLDKRNPYYYNQSGPPMPSFCSPVDFQLNLQGCEPQEVSFANASTVWRNYTCMVSDSGMCISPGRVTPDIYNQLVSAVNVSYALYYYAPFLLSLQNCGFVRATFNSIISHYCPRLEHDLEMVNAGLALISAGVLLCLVLWILHTNRSQREIVFVKPSMVNEVNQIC</sequence>
<dbReference type="PANTHER" id="PTHR31414">
    <property type="entry name" value="TRANSMEMBRANE PROTEIN DDB_G0292058"/>
    <property type="match status" value="1"/>
</dbReference>
<accession>A0AAV9DNU0</accession>
<dbReference type="AlphaFoldDB" id="A0AAV9DNU0"/>
<dbReference type="PANTHER" id="PTHR31414:SF16">
    <property type="entry name" value="TRANSMEMBRANE PROTEIN"/>
    <property type="match status" value="1"/>
</dbReference>
<comment type="caution">
    <text evidence="3">The sequence shown here is derived from an EMBL/GenBank/DDBJ whole genome shotgun (WGS) entry which is preliminary data.</text>
</comment>
<keyword evidence="1" id="KW-0472">Membrane</keyword>
<evidence type="ECO:0000256" key="1">
    <source>
        <dbReference type="SAM" id="Phobius"/>
    </source>
</evidence>
<dbReference type="InterPro" id="IPR040283">
    <property type="entry name" value="DDB_G0292058-like"/>
</dbReference>
<evidence type="ECO:0000256" key="2">
    <source>
        <dbReference type="SAM" id="SignalP"/>
    </source>
</evidence>
<feature type="transmembrane region" description="Helical" evidence="1">
    <location>
        <begin position="101"/>
        <end position="129"/>
    </location>
</feature>
<gene>
    <name evidence="3" type="ORF">QJS10_CPB12g00313</name>
</gene>
<feature type="chain" id="PRO_5043798938" evidence="2">
    <location>
        <begin position="22"/>
        <end position="543"/>
    </location>
</feature>
<reference evidence="3" key="1">
    <citation type="journal article" date="2023" name="Nat. Commun.">
        <title>Diploid and tetraploid genomes of Acorus and the evolution of monocots.</title>
        <authorList>
            <person name="Ma L."/>
            <person name="Liu K.W."/>
            <person name="Li Z."/>
            <person name="Hsiao Y.Y."/>
            <person name="Qi Y."/>
            <person name="Fu T."/>
            <person name="Tang G.D."/>
            <person name="Zhang D."/>
            <person name="Sun W.H."/>
            <person name="Liu D.K."/>
            <person name="Li Y."/>
            <person name="Chen G.Z."/>
            <person name="Liu X.D."/>
            <person name="Liao X.Y."/>
            <person name="Jiang Y.T."/>
            <person name="Yu X."/>
            <person name="Hao Y."/>
            <person name="Huang J."/>
            <person name="Zhao X.W."/>
            <person name="Ke S."/>
            <person name="Chen Y.Y."/>
            <person name="Wu W.L."/>
            <person name="Hsu J.L."/>
            <person name="Lin Y.F."/>
            <person name="Huang M.D."/>
            <person name="Li C.Y."/>
            <person name="Huang L."/>
            <person name="Wang Z.W."/>
            <person name="Zhao X."/>
            <person name="Zhong W.Y."/>
            <person name="Peng D.H."/>
            <person name="Ahmad S."/>
            <person name="Lan S."/>
            <person name="Zhang J.S."/>
            <person name="Tsai W.C."/>
            <person name="Van de Peer Y."/>
            <person name="Liu Z.J."/>
        </authorList>
    </citation>
    <scope>NUCLEOTIDE SEQUENCE</scope>
    <source>
        <strain evidence="3">CP</strain>
    </source>
</reference>
<protein>
    <submittedName>
        <fullName evidence="3">Uncharacterized protein</fullName>
    </submittedName>
</protein>
<evidence type="ECO:0000313" key="3">
    <source>
        <dbReference type="EMBL" id="KAK1302611.1"/>
    </source>
</evidence>
<organism evidence="3 4">
    <name type="scientific">Acorus calamus</name>
    <name type="common">Sweet flag</name>
    <dbReference type="NCBI Taxonomy" id="4465"/>
    <lineage>
        <taxon>Eukaryota</taxon>
        <taxon>Viridiplantae</taxon>
        <taxon>Streptophyta</taxon>
        <taxon>Embryophyta</taxon>
        <taxon>Tracheophyta</taxon>
        <taxon>Spermatophyta</taxon>
        <taxon>Magnoliopsida</taxon>
        <taxon>Liliopsida</taxon>
        <taxon>Acoraceae</taxon>
        <taxon>Acorus</taxon>
    </lineage>
</organism>
<feature type="signal peptide" evidence="2">
    <location>
        <begin position="1"/>
        <end position="21"/>
    </location>
</feature>
<feature type="transmembrane region" description="Helical" evidence="1">
    <location>
        <begin position="261"/>
        <end position="282"/>
    </location>
</feature>
<name>A0AAV9DNU0_ACOCL</name>
<feature type="transmembrane region" description="Helical" evidence="1">
    <location>
        <begin position="498"/>
        <end position="519"/>
    </location>
</feature>
<keyword evidence="4" id="KW-1185">Reference proteome</keyword>
<dbReference type="GO" id="GO:0016020">
    <property type="term" value="C:membrane"/>
    <property type="evidence" value="ECO:0007669"/>
    <property type="project" value="TreeGrafter"/>
</dbReference>
<keyword evidence="1" id="KW-0812">Transmembrane</keyword>
<keyword evidence="2" id="KW-0732">Signal</keyword>
<evidence type="ECO:0000313" key="4">
    <source>
        <dbReference type="Proteomes" id="UP001180020"/>
    </source>
</evidence>
<proteinExistence type="predicted"/>